<name>A0A238J0U1_9RHOB</name>
<evidence type="ECO:0000313" key="2">
    <source>
        <dbReference type="Proteomes" id="UP000201838"/>
    </source>
</evidence>
<dbReference type="AlphaFoldDB" id="A0A238J0U1"/>
<reference evidence="1 2" key="1">
    <citation type="submission" date="2017-05" db="EMBL/GenBank/DDBJ databases">
        <authorList>
            <person name="Song R."/>
            <person name="Chenine A.L."/>
            <person name="Ruprecht R.M."/>
        </authorList>
    </citation>
    <scope>NUCLEOTIDE SEQUENCE [LARGE SCALE GENOMIC DNA]</scope>
    <source>
        <strain evidence="1 2">CECT 8489</strain>
    </source>
</reference>
<accession>A0A238J0U1</accession>
<gene>
    <name evidence="1" type="ORF">BOA8489_02350</name>
</gene>
<dbReference type="Proteomes" id="UP000201838">
    <property type="component" value="Unassembled WGS sequence"/>
</dbReference>
<protein>
    <submittedName>
        <fullName evidence="1">Uncharacterized protein</fullName>
    </submittedName>
</protein>
<proteinExistence type="predicted"/>
<dbReference type="EMBL" id="FXXQ01000007">
    <property type="protein sequence ID" value="SMX24227.1"/>
    <property type="molecule type" value="Genomic_DNA"/>
</dbReference>
<keyword evidence="2" id="KW-1185">Reference proteome</keyword>
<evidence type="ECO:0000313" key="1">
    <source>
        <dbReference type="EMBL" id="SMX24227.1"/>
    </source>
</evidence>
<organism evidence="1 2">
    <name type="scientific">Boseongicola aestuarii</name>
    <dbReference type="NCBI Taxonomy" id="1470561"/>
    <lineage>
        <taxon>Bacteria</taxon>
        <taxon>Pseudomonadati</taxon>
        <taxon>Pseudomonadota</taxon>
        <taxon>Alphaproteobacteria</taxon>
        <taxon>Rhodobacterales</taxon>
        <taxon>Paracoccaceae</taxon>
        <taxon>Boseongicola</taxon>
    </lineage>
</organism>
<sequence>MDFFLVLALCGLVSSIVAGVFYLTKRTVLPPKTPYDIWFSEAQKQSAFKLERVKPQSNSRLIS</sequence>